<accession>A0A834W520</accession>
<comment type="caution">
    <text evidence="2">The sequence shown here is derived from an EMBL/GenBank/DDBJ whole genome shotgun (WGS) entry which is preliminary data.</text>
</comment>
<organism evidence="2 3">
    <name type="scientific">Senna tora</name>
    <dbReference type="NCBI Taxonomy" id="362788"/>
    <lineage>
        <taxon>Eukaryota</taxon>
        <taxon>Viridiplantae</taxon>
        <taxon>Streptophyta</taxon>
        <taxon>Embryophyta</taxon>
        <taxon>Tracheophyta</taxon>
        <taxon>Spermatophyta</taxon>
        <taxon>Magnoliopsida</taxon>
        <taxon>eudicotyledons</taxon>
        <taxon>Gunneridae</taxon>
        <taxon>Pentapetalae</taxon>
        <taxon>rosids</taxon>
        <taxon>fabids</taxon>
        <taxon>Fabales</taxon>
        <taxon>Fabaceae</taxon>
        <taxon>Caesalpinioideae</taxon>
        <taxon>Cassia clade</taxon>
        <taxon>Senna</taxon>
    </lineage>
</organism>
<protein>
    <submittedName>
        <fullName evidence="2">Uncharacterized protein</fullName>
    </submittedName>
</protein>
<name>A0A834W520_9FABA</name>
<feature type="compositionally biased region" description="Basic and acidic residues" evidence="1">
    <location>
        <begin position="144"/>
        <end position="153"/>
    </location>
</feature>
<dbReference type="EMBL" id="JAAIUW010000011">
    <property type="protein sequence ID" value="KAF7809945.1"/>
    <property type="molecule type" value="Genomic_DNA"/>
</dbReference>
<dbReference type="AlphaFoldDB" id="A0A834W520"/>
<evidence type="ECO:0000256" key="1">
    <source>
        <dbReference type="SAM" id="MobiDB-lite"/>
    </source>
</evidence>
<keyword evidence="3" id="KW-1185">Reference proteome</keyword>
<gene>
    <name evidence="2" type="ORF">G2W53_036688</name>
</gene>
<proteinExistence type="predicted"/>
<dbReference type="Proteomes" id="UP000634136">
    <property type="component" value="Unassembled WGS sequence"/>
</dbReference>
<feature type="region of interest" description="Disordered" evidence="1">
    <location>
        <begin position="75"/>
        <end position="153"/>
    </location>
</feature>
<evidence type="ECO:0000313" key="3">
    <source>
        <dbReference type="Proteomes" id="UP000634136"/>
    </source>
</evidence>
<sequence>MPSKFGALGSKSFKFGIVQDWTNWVVQVPHYHRTNVKGSLALGSRSVSGFQHIISSISKFKLKLVSRSESEKLRKNIELGIDRRAKKGSSREEEESISKSNNVSNSKASEDEQEQDNNNNSTTPPPPPANVARSFMWEATAESKSGERSRKDS</sequence>
<reference evidence="2" key="1">
    <citation type="submission" date="2020-09" db="EMBL/GenBank/DDBJ databases">
        <title>Genome-Enabled Discovery of Anthraquinone Biosynthesis in Senna tora.</title>
        <authorList>
            <person name="Kang S.-H."/>
            <person name="Pandey R.P."/>
            <person name="Lee C.-M."/>
            <person name="Sim J.-S."/>
            <person name="Jeong J.-T."/>
            <person name="Choi B.-S."/>
            <person name="Jung M."/>
            <person name="Ginzburg D."/>
            <person name="Zhao K."/>
            <person name="Won S.Y."/>
            <person name="Oh T.-J."/>
            <person name="Yu Y."/>
            <person name="Kim N.-H."/>
            <person name="Lee O.R."/>
            <person name="Lee T.-H."/>
            <person name="Bashyal P."/>
            <person name="Kim T.-S."/>
            <person name="Lee W.-H."/>
            <person name="Kawkins C."/>
            <person name="Kim C.-K."/>
            <person name="Kim J.S."/>
            <person name="Ahn B.O."/>
            <person name="Rhee S.Y."/>
            <person name="Sohng J.K."/>
        </authorList>
    </citation>
    <scope>NUCLEOTIDE SEQUENCE</scope>
    <source>
        <tissue evidence="2">Leaf</tissue>
    </source>
</reference>
<evidence type="ECO:0000313" key="2">
    <source>
        <dbReference type="EMBL" id="KAF7809945.1"/>
    </source>
</evidence>
<feature type="compositionally biased region" description="Low complexity" evidence="1">
    <location>
        <begin position="98"/>
        <end position="107"/>
    </location>
</feature>